<reference evidence="9" key="1">
    <citation type="submission" date="2021-12" db="EMBL/GenBank/DDBJ databases">
        <authorList>
            <person name="King R."/>
        </authorList>
    </citation>
    <scope>NUCLEOTIDE SEQUENCE</scope>
</reference>
<dbReference type="InterPro" id="IPR036249">
    <property type="entry name" value="Thioredoxin-like_sf"/>
</dbReference>
<evidence type="ECO:0000259" key="8">
    <source>
        <dbReference type="SMART" id="SM00916"/>
    </source>
</evidence>
<feature type="region of interest" description="Disordered" evidence="7">
    <location>
        <begin position="173"/>
        <end position="194"/>
    </location>
</feature>
<dbReference type="Pfam" id="PF05047">
    <property type="entry name" value="L51_S25_CI-B8"/>
    <property type="match status" value="1"/>
</dbReference>
<dbReference type="Proteomes" id="UP001152759">
    <property type="component" value="Chromosome 10"/>
</dbReference>
<keyword evidence="5" id="KW-0687">Ribonucleoprotein</keyword>
<organism evidence="9 10">
    <name type="scientific">Bemisia tabaci</name>
    <name type="common">Sweetpotato whitefly</name>
    <name type="synonym">Aleurodes tabaci</name>
    <dbReference type="NCBI Taxonomy" id="7038"/>
    <lineage>
        <taxon>Eukaryota</taxon>
        <taxon>Metazoa</taxon>
        <taxon>Ecdysozoa</taxon>
        <taxon>Arthropoda</taxon>
        <taxon>Hexapoda</taxon>
        <taxon>Insecta</taxon>
        <taxon>Pterygota</taxon>
        <taxon>Neoptera</taxon>
        <taxon>Paraneoptera</taxon>
        <taxon>Hemiptera</taxon>
        <taxon>Sternorrhyncha</taxon>
        <taxon>Aleyrodoidea</taxon>
        <taxon>Aleyrodidae</taxon>
        <taxon>Aleyrodinae</taxon>
        <taxon>Bemisia</taxon>
    </lineage>
</organism>
<accession>A0A9P0A0K0</accession>
<dbReference type="GO" id="GO:0032543">
    <property type="term" value="P:mitochondrial translation"/>
    <property type="evidence" value="ECO:0007669"/>
    <property type="project" value="InterPro"/>
</dbReference>
<evidence type="ECO:0000256" key="1">
    <source>
        <dbReference type="ARBA" id="ARBA00004173"/>
    </source>
</evidence>
<sequence>MSNRHLFQQSGFVKAPFYNGFNRYVCQLKRITLKFCKEYGGSRGLRDFIEQNLVDFARENPQVVVYVKPRRHRSPVLVAEYLDGHREWMSLHNFQRDECYRWIHNMLTASGDQSIRYRKLWHTENPSIQGVWNPFTNRDPALNIATFPLKDMRRPANMPPTATELILEMAAQKEKMKELQTGKTEESKTEDSHV</sequence>
<evidence type="ECO:0000256" key="7">
    <source>
        <dbReference type="SAM" id="MobiDB-lite"/>
    </source>
</evidence>
<protein>
    <recommendedName>
        <fullName evidence="6">Large ribosomal subunit protein mL43</fullName>
    </recommendedName>
</protein>
<comment type="similarity">
    <text evidence="2">Belongs to the mitochondrion-specific ribosomal protein mL43 family.</text>
</comment>
<evidence type="ECO:0000256" key="6">
    <source>
        <dbReference type="ARBA" id="ARBA00035188"/>
    </source>
</evidence>
<dbReference type="InterPro" id="IPR039927">
    <property type="entry name" value="Ribosomal_mL43"/>
</dbReference>
<comment type="subcellular location">
    <subcellularLocation>
        <location evidence="1">Mitochondrion</location>
    </subcellularLocation>
</comment>
<keyword evidence="10" id="KW-1185">Reference proteome</keyword>
<dbReference type="GO" id="GO:0005762">
    <property type="term" value="C:mitochondrial large ribosomal subunit"/>
    <property type="evidence" value="ECO:0007669"/>
    <property type="project" value="TreeGrafter"/>
</dbReference>
<evidence type="ECO:0000256" key="5">
    <source>
        <dbReference type="ARBA" id="ARBA00023274"/>
    </source>
</evidence>
<gene>
    <name evidence="9" type="ORF">BEMITA_LOCUS2706</name>
</gene>
<keyword evidence="4" id="KW-0496">Mitochondrion</keyword>
<proteinExistence type="inferred from homology"/>
<name>A0A9P0A0K0_BEMTA</name>
<dbReference type="Gene3D" id="3.40.30.10">
    <property type="entry name" value="Glutaredoxin"/>
    <property type="match status" value="1"/>
</dbReference>
<keyword evidence="3" id="KW-0689">Ribosomal protein</keyword>
<feature type="domain" description="Ribosomal protein/NADH dehydrogenase" evidence="8">
    <location>
        <begin position="37"/>
        <end position="110"/>
    </location>
</feature>
<evidence type="ECO:0000256" key="2">
    <source>
        <dbReference type="ARBA" id="ARBA00006073"/>
    </source>
</evidence>
<dbReference type="EMBL" id="OU963871">
    <property type="protein sequence ID" value="CAH0383243.1"/>
    <property type="molecule type" value="Genomic_DNA"/>
</dbReference>
<dbReference type="KEGG" id="btab:109037953"/>
<dbReference type="SUPFAM" id="SSF52833">
    <property type="entry name" value="Thioredoxin-like"/>
    <property type="match status" value="1"/>
</dbReference>
<dbReference type="AlphaFoldDB" id="A0A9P0A0K0"/>
<evidence type="ECO:0000313" key="10">
    <source>
        <dbReference type="Proteomes" id="UP001152759"/>
    </source>
</evidence>
<evidence type="ECO:0000313" key="9">
    <source>
        <dbReference type="EMBL" id="CAH0383243.1"/>
    </source>
</evidence>
<dbReference type="SMART" id="SM00916">
    <property type="entry name" value="L51_S25_CI-B8"/>
    <property type="match status" value="1"/>
</dbReference>
<dbReference type="PANTHER" id="PTHR21396:SF2">
    <property type="entry name" value="LARGE RIBOSOMAL SUBUNIT PROTEIN ML43"/>
    <property type="match status" value="1"/>
</dbReference>
<dbReference type="InterPro" id="IPR007741">
    <property type="entry name" value="Ribosomal_mL43/mS25/NADH_DH"/>
</dbReference>
<dbReference type="PANTHER" id="PTHR21396">
    <property type="entry name" value="39S RIBOSOMAL PROTEIN L43"/>
    <property type="match status" value="1"/>
</dbReference>
<dbReference type="GO" id="GO:0003735">
    <property type="term" value="F:structural constituent of ribosome"/>
    <property type="evidence" value="ECO:0007669"/>
    <property type="project" value="InterPro"/>
</dbReference>
<evidence type="ECO:0000256" key="4">
    <source>
        <dbReference type="ARBA" id="ARBA00023128"/>
    </source>
</evidence>
<evidence type="ECO:0000256" key="3">
    <source>
        <dbReference type="ARBA" id="ARBA00022980"/>
    </source>
</evidence>